<organism evidence="1 2">
    <name type="scientific">Liquorilactobacillus capillatus DSM 19910</name>
    <dbReference type="NCBI Taxonomy" id="1423731"/>
    <lineage>
        <taxon>Bacteria</taxon>
        <taxon>Bacillati</taxon>
        <taxon>Bacillota</taxon>
        <taxon>Bacilli</taxon>
        <taxon>Lactobacillales</taxon>
        <taxon>Lactobacillaceae</taxon>
        <taxon>Liquorilactobacillus</taxon>
    </lineage>
</organism>
<evidence type="ECO:0000313" key="2">
    <source>
        <dbReference type="Proteomes" id="UP000051621"/>
    </source>
</evidence>
<dbReference type="Pfam" id="PF04199">
    <property type="entry name" value="Cyclase"/>
    <property type="match status" value="1"/>
</dbReference>
<sequence>MTINSNNKTTETVKNLADNQTLGQIIDKLKSFKWVDLTHTFGPESPRFPAFAKPKFNTIFTHDDGFFVKEFTFPGQFGTHIDPPVHFDAHRDKYVEDISLKQLVLPLIVIDKSAAAKKDPDSSLTVEDIKVWEKKYGKIPEKSFVALRTDWGKRWPSQEKSENKDSKGQDHYPGWDLDALKFIYEQRNVTANGHETFDTDTAIKQENGLVGEYYVLSHGHYQVELLDNLDLVPATGAYIFISVPKAEKAPGFPVRAFAIIPK</sequence>
<comment type="caution">
    <text evidence="1">The sequence shown here is derived from an EMBL/GenBank/DDBJ whole genome shotgun (WGS) entry which is preliminary data.</text>
</comment>
<dbReference type="STRING" id="1423731.FC81_GL000651"/>
<dbReference type="InterPro" id="IPR007325">
    <property type="entry name" value="KFase/CYL"/>
</dbReference>
<dbReference type="EMBL" id="AZEF01000011">
    <property type="protein sequence ID" value="KRL02614.1"/>
    <property type="molecule type" value="Genomic_DNA"/>
</dbReference>
<accession>A0A0R1M3L0</accession>
<dbReference type="PANTHER" id="PTHR43564:SF2">
    <property type="entry name" value="BLR6059 PROTEIN"/>
    <property type="match status" value="1"/>
</dbReference>
<proteinExistence type="predicted"/>
<dbReference type="PATRIC" id="fig|1423731.3.peg.666"/>
<dbReference type="OrthoDB" id="9796085at2"/>
<gene>
    <name evidence="1" type="ORF">FC81_GL000651</name>
</gene>
<dbReference type="AlphaFoldDB" id="A0A0R1M3L0"/>
<evidence type="ECO:0000313" key="1">
    <source>
        <dbReference type="EMBL" id="KRL02614.1"/>
    </source>
</evidence>
<dbReference type="Proteomes" id="UP000051621">
    <property type="component" value="Unassembled WGS sequence"/>
</dbReference>
<dbReference type="RefSeq" id="WP_057742806.1">
    <property type="nucleotide sequence ID" value="NZ_AZEF01000011.1"/>
</dbReference>
<reference evidence="1 2" key="1">
    <citation type="journal article" date="2015" name="Genome Announc.">
        <title>Expanding the biotechnology potential of lactobacilli through comparative genomics of 213 strains and associated genera.</title>
        <authorList>
            <person name="Sun Z."/>
            <person name="Harris H.M."/>
            <person name="McCann A."/>
            <person name="Guo C."/>
            <person name="Argimon S."/>
            <person name="Zhang W."/>
            <person name="Yang X."/>
            <person name="Jeffery I.B."/>
            <person name="Cooney J.C."/>
            <person name="Kagawa T.F."/>
            <person name="Liu W."/>
            <person name="Song Y."/>
            <person name="Salvetti E."/>
            <person name="Wrobel A."/>
            <person name="Rasinkangas P."/>
            <person name="Parkhill J."/>
            <person name="Rea M.C."/>
            <person name="O'Sullivan O."/>
            <person name="Ritari J."/>
            <person name="Douillard F.P."/>
            <person name="Paul Ross R."/>
            <person name="Yang R."/>
            <person name="Briner A.E."/>
            <person name="Felis G.E."/>
            <person name="de Vos W.M."/>
            <person name="Barrangou R."/>
            <person name="Klaenhammer T.R."/>
            <person name="Caufield P.W."/>
            <person name="Cui Y."/>
            <person name="Zhang H."/>
            <person name="O'Toole P.W."/>
        </authorList>
    </citation>
    <scope>NUCLEOTIDE SEQUENCE [LARGE SCALE GENOMIC DNA]</scope>
    <source>
        <strain evidence="1 2">DSM 19910</strain>
    </source>
</reference>
<dbReference type="GO" id="GO:0019441">
    <property type="term" value="P:L-tryptophan catabolic process to kynurenine"/>
    <property type="evidence" value="ECO:0007669"/>
    <property type="project" value="InterPro"/>
</dbReference>
<name>A0A0R1M3L0_9LACO</name>
<dbReference type="SUPFAM" id="SSF102198">
    <property type="entry name" value="Putative cyclase"/>
    <property type="match status" value="1"/>
</dbReference>
<dbReference type="Gene3D" id="3.50.30.50">
    <property type="entry name" value="Putative cyclase"/>
    <property type="match status" value="1"/>
</dbReference>
<dbReference type="PANTHER" id="PTHR43564">
    <property type="entry name" value="KYNURENINE FORMAMIDASE-LIKE PROTEIN"/>
    <property type="match status" value="1"/>
</dbReference>
<dbReference type="InterPro" id="IPR037175">
    <property type="entry name" value="KFase_sf"/>
</dbReference>
<dbReference type="GO" id="GO:0004061">
    <property type="term" value="F:arylformamidase activity"/>
    <property type="evidence" value="ECO:0007669"/>
    <property type="project" value="InterPro"/>
</dbReference>
<keyword evidence="2" id="KW-1185">Reference proteome</keyword>
<protein>
    <submittedName>
        <fullName evidence="1">Cyclase</fullName>
    </submittedName>
</protein>